<proteinExistence type="predicted"/>
<dbReference type="RefSeq" id="WP_014782953.1">
    <property type="nucleotide sequence ID" value="NC_018013.1"/>
</dbReference>
<dbReference type="Proteomes" id="UP000006049">
    <property type="component" value="Chromosome"/>
</dbReference>
<protein>
    <submittedName>
        <fullName evidence="1">Glycosyltransferase</fullName>
    </submittedName>
</protein>
<evidence type="ECO:0000313" key="1">
    <source>
        <dbReference type="EMBL" id="AFL81700.1"/>
    </source>
</evidence>
<keyword evidence="2" id="KW-1185">Reference proteome</keyword>
<dbReference type="Gene3D" id="3.40.50.2000">
    <property type="entry name" value="Glycogen Phosphorylase B"/>
    <property type="match status" value="2"/>
</dbReference>
<evidence type="ECO:0000313" key="2">
    <source>
        <dbReference type="Proteomes" id="UP000006049"/>
    </source>
</evidence>
<dbReference type="KEGG" id="asl:Aeqsu_2240"/>
<dbReference type="SUPFAM" id="SSF53756">
    <property type="entry name" value="UDP-Glycosyltransferase/glycogen phosphorylase"/>
    <property type="match status" value="1"/>
</dbReference>
<dbReference type="PANTHER" id="PTHR12526:SF630">
    <property type="entry name" value="GLYCOSYLTRANSFERASE"/>
    <property type="match status" value="1"/>
</dbReference>
<dbReference type="PANTHER" id="PTHR12526">
    <property type="entry name" value="GLYCOSYLTRANSFERASE"/>
    <property type="match status" value="1"/>
</dbReference>
<reference evidence="1 2" key="1">
    <citation type="submission" date="2012-06" db="EMBL/GenBank/DDBJ databases">
        <title>The complete genome of Aequorivita sublithincola DSM 14238.</title>
        <authorList>
            <consortium name="US DOE Joint Genome Institute (JGI-PGF)"/>
            <person name="Lucas S."/>
            <person name="Copeland A."/>
            <person name="Lapidus A."/>
            <person name="Goodwin L."/>
            <person name="Pitluck S."/>
            <person name="Peters L."/>
            <person name="Munk A.C.C."/>
            <person name="Kyrpides N."/>
            <person name="Mavromatis K."/>
            <person name="Pagani I."/>
            <person name="Ivanova N."/>
            <person name="Ovchinnikova G."/>
            <person name="Zeytun A."/>
            <person name="Detter J.C."/>
            <person name="Han C."/>
            <person name="Land M."/>
            <person name="Hauser L."/>
            <person name="Markowitz V."/>
            <person name="Cheng J.-F."/>
            <person name="Hugenholtz P."/>
            <person name="Woyke T."/>
            <person name="Wu D."/>
            <person name="Tindall B."/>
            <person name="Faehnrich R."/>
            <person name="Brambilla E."/>
            <person name="Klenk H.-P."/>
            <person name="Eisen J.A."/>
        </authorList>
    </citation>
    <scope>NUCLEOTIDE SEQUENCE [LARGE SCALE GENOMIC DNA]</scope>
    <source>
        <strain evidence="2">DSM 14238 / LMG 21431 / ACAM 643 / 9-3</strain>
    </source>
</reference>
<dbReference type="Pfam" id="PF13692">
    <property type="entry name" value="Glyco_trans_1_4"/>
    <property type="match status" value="1"/>
</dbReference>
<dbReference type="AlphaFoldDB" id="I3YXI2"/>
<dbReference type="STRING" id="746697.Aeqsu_2240"/>
<gene>
    <name evidence="1" type="ordered locus">Aeqsu_2240</name>
</gene>
<dbReference type="GO" id="GO:0016740">
    <property type="term" value="F:transferase activity"/>
    <property type="evidence" value="ECO:0007669"/>
    <property type="project" value="UniProtKB-KW"/>
</dbReference>
<sequence>MNIFLIHHRSKHHAANSGYGRLVDYLEAKVVYGTTKFPFRIAKVLAGFHSQNLGNYNVGSVLKAIELYKLLIKHKAETNVVHFLNGERDIRHLGFFKSNFPNTKFCATFHKPPEILKKTITDVSALRKLDAAIAVGANQVGFLKEWLQLDNVVYIPHGIDTLFFVPDTSIKKKNTLLFVGQHLRDFHTFNKTVPKLAAEITDLQINVVVHPAYSSKIEPRSYINILSEVNDEQLRTLYQQANLLYLPMLESTACNSLLEAMACGLPVITSDVGGNAEYFKNTSNVLVESGNIDGFIDETVGLLQDESRLIKMGKLLRERAIVMDWIKVASEVTNFYKMII</sequence>
<keyword evidence="1" id="KW-0808">Transferase</keyword>
<dbReference type="HOGENOM" id="CLU_766664_0_0_10"/>
<accession>I3YXI2</accession>
<dbReference type="OrthoDB" id="1522162at2"/>
<dbReference type="EMBL" id="CP003280">
    <property type="protein sequence ID" value="AFL81700.1"/>
    <property type="molecule type" value="Genomic_DNA"/>
</dbReference>
<dbReference type="CDD" id="cd03801">
    <property type="entry name" value="GT4_PimA-like"/>
    <property type="match status" value="1"/>
</dbReference>
<dbReference type="eggNOG" id="COG0438">
    <property type="taxonomic scope" value="Bacteria"/>
</dbReference>
<name>I3YXI2_AEQSU</name>
<organism evidence="1 2">
    <name type="scientific">Aequorivita sublithincola (strain DSM 14238 / LMG 21431 / ACAM 643 / 9-3)</name>
    <dbReference type="NCBI Taxonomy" id="746697"/>
    <lineage>
        <taxon>Bacteria</taxon>
        <taxon>Pseudomonadati</taxon>
        <taxon>Bacteroidota</taxon>
        <taxon>Flavobacteriia</taxon>
        <taxon>Flavobacteriales</taxon>
        <taxon>Flavobacteriaceae</taxon>
        <taxon>Aequorivita</taxon>
    </lineage>
</organism>